<evidence type="ECO:0000256" key="12">
    <source>
        <dbReference type="ARBA" id="ARBA00033708"/>
    </source>
</evidence>
<dbReference type="InterPro" id="IPR018212">
    <property type="entry name" value="Na/solute_symporter_CS"/>
</dbReference>
<keyword evidence="3" id="KW-0813">Transport</keyword>
<feature type="transmembrane region" description="Helical" evidence="14">
    <location>
        <begin position="121"/>
        <end position="140"/>
    </location>
</feature>
<dbReference type="GO" id="GO:0005886">
    <property type="term" value="C:plasma membrane"/>
    <property type="evidence" value="ECO:0007669"/>
    <property type="project" value="UniProtKB-SubCell"/>
</dbReference>
<dbReference type="EMBL" id="QMPZ01000046">
    <property type="protein sequence ID" value="RLE09424.1"/>
    <property type="molecule type" value="Genomic_DNA"/>
</dbReference>
<feature type="transmembrane region" description="Helical" evidence="14">
    <location>
        <begin position="44"/>
        <end position="69"/>
    </location>
</feature>
<dbReference type="InterPro" id="IPR038377">
    <property type="entry name" value="Na/Glc_symporter_sf"/>
</dbReference>
<feature type="transmembrane region" description="Helical" evidence="14">
    <location>
        <begin position="160"/>
        <end position="181"/>
    </location>
</feature>
<dbReference type="InterPro" id="IPR001734">
    <property type="entry name" value="Na/solute_symporter"/>
</dbReference>
<name>A0A497E405_UNCAE</name>
<keyword evidence="4" id="KW-1003">Cell membrane</keyword>
<feature type="transmembrane region" description="Helical" evidence="14">
    <location>
        <begin position="434"/>
        <end position="452"/>
    </location>
</feature>
<evidence type="ECO:0000313" key="15">
    <source>
        <dbReference type="EMBL" id="RLE09424.1"/>
    </source>
</evidence>
<evidence type="ECO:0000256" key="4">
    <source>
        <dbReference type="ARBA" id="ARBA00022475"/>
    </source>
</evidence>
<keyword evidence="7 14" id="KW-1133">Transmembrane helix</keyword>
<dbReference type="Pfam" id="PF00474">
    <property type="entry name" value="SSF"/>
    <property type="match status" value="1"/>
</dbReference>
<evidence type="ECO:0000256" key="13">
    <source>
        <dbReference type="RuleBase" id="RU362091"/>
    </source>
</evidence>
<keyword evidence="11" id="KW-0739">Sodium transport</keyword>
<dbReference type="CDD" id="cd10322">
    <property type="entry name" value="SLC5sbd"/>
    <property type="match status" value="1"/>
</dbReference>
<dbReference type="PANTHER" id="PTHR48086">
    <property type="entry name" value="SODIUM/PROLINE SYMPORTER-RELATED"/>
    <property type="match status" value="1"/>
</dbReference>
<dbReference type="GO" id="GO:0015293">
    <property type="term" value="F:symporter activity"/>
    <property type="evidence" value="ECO:0007669"/>
    <property type="project" value="UniProtKB-KW"/>
</dbReference>
<keyword evidence="8" id="KW-0915">Sodium</keyword>
<evidence type="ECO:0000256" key="6">
    <source>
        <dbReference type="ARBA" id="ARBA00022847"/>
    </source>
</evidence>
<evidence type="ECO:0000256" key="2">
    <source>
        <dbReference type="ARBA" id="ARBA00006434"/>
    </source>
</evidence>
<comment type="caution">
    <text evidence="15">The sequence shown here is derived from an EMBL/GenBank/DDBJ whole genome shotgun (WGS) entry which is preliminary data.</text>
</comment>
<dbReference type="AlphaFoldDB" id="A0A497E405"/>
<comment type="catalytic activity">
    <reaction evidence="12">
        <text>L-proline(in) + Na(+)(in) = L-proline(out) + Na(+)(out)</text>
        <dbReference type="Rhea" id="RHEA:28967"/>
        <dbReference type="ChEBI" id="CHEBI:29101"/>
        <dbReference type="ChEBI" id="CHEBI:60039"/>
    </reaction>
</comment>
<feature type="transmembrane region" description="Helical" evidence="14">
    <location>
        <begin position="188"/>
        <end position="212"/>
    </location>
</feature>
<feature type="transmembrane region" description="Helical" evidence="14">
    <location>
        <begin position="278"/>
        <end position="305"/>
    </location>
</feature>
<dbReference type="Proteomes" id="UP000279422">
    <property type="component" value="Unassembled WGS sequence"/>
</dbReference>
<feature type="transmembrane region" description="Helical" evidence="14">
    <location>
        <begin position="378"/>
        <end position="396"/>
    </location>
</feature>
<feature type="transmembrane region" description="Helical" evidence="14">
    <location>
        <begin position="6"/>
        <end position="24"/>
    </location>
</feature>
<keyword evidence="6" id="KW-0769">Symport</keyword>
<reference evidence="15 16" key="1">
    <citation type="submission" date="2018-06" db="EMBL/GenBank/DDBJ databases">
        <title>Extensive metabolic versatility and redundancy in microbially diverse, dynamic hydrothermal sediments.</title>
        <authorList>
            <person name="Dombrowski N."/>
            <person name="Teske A."/>
            <person name="Baker B.J."/>
        </authorList>
    </citation>
    <scope>NUCLEOTIDE SEQUENCE [LARGE SCALE GENOMIC DNA]</scope>
    <source>
        <strain evidence="15">B47_G16</strain>
    </source>
</reference>
<dbReference type="PROSITE" id="PS00457">
    <property type="entry name" value="NA_SOLUT_SYMP_2"/>
    <property type="match status" value="1"/>
</dbReference>
<evidence type="ECO:0000256" key="7">
    <source>
        <dbReference type="ARBA" id="ARBA00022989"/>
    </source>
</evidence>
<dbReference type="GO" id="GO:0006814">
    <property type="term" value="P:sodium ion transport"/>
    <property type="evidence" value="ECO:0007669"/>
    <property type="project" value="UniProtKB-KW"/>
</dbReference>
<sequence length="502" mass="55103">MATAGTIITILVYLVLILGIGAWASKKIKTAEDYVVAGRSLGFLMFTILVIASCTSGMTLLGVAGLGYVGGWPTIWEQIFVPLTCAICILIYGTKLHRLSQKRKYMTIQDYFSHRFYSPKAMRIVSGMAVLITSIIYLTGQYRAISIVLTRLLGITHLHALLIGAGIVMVYVIMGGLYAVAWTTLIQGLILIIGVLCTAPFVISAAGGLTHINKVLGGIDPNYLKIAFPQQHPPYASYAFCTPAFLVSFFFLLAMGLGSAPHIINNILTARKKSYYRWAPLAAFSIYVVIMYLIKIVGFASRAMVAEGTLRLAHPDYSYIASVEHIMPSFIWALFGVVILAAVMSTTDRLLLTIGSCIGWDIYKSLINPRASDRKVNMISRIFVAISAVVTVLLAIKPPALLAWLIWMGIGIMLACFVTPLLCGLYWKRATKEGAIWSMLAGLISAIIFGAIHKFLKPLPMHFSFYAFIVSIIVMIVVSLLTQKPEEKILQETETGFYIGAR</sequence>
<keyword evidence="10 14" id="KW-0472">Membrane</keyword>
<evidence type="ECO:0000256" key="14">
    <source>
        <dbReference type="SAM" id="Phobius"/>
    </source>
</evidence>
<evidence type="ECO:0000256" key="10">
    <source>
        <dbReference type="ARBA" id="ARBA00023136"/>
    </source>
</evidence>
<dbReference type="GO" id="GO:0046942">
    <property type="term" value="P:carboxylic acid transport"/>
    <property type="evidence" value="ECO:0007669"/>
    <property type="project" value="UniProtKB-ARBA"/>
</dbReference>
<keyword evidence="9" id="KW-0406">Ion transport</keyword>
<gene>
    <name evidence="15" type="ORF">DRJ00_04210</name>
</gene>
<comment type="similarity">
    <text evidence="2 13">Belongs to the sodium:solute symporter (SSF) (TC 2.A.21) family.</text>
</comment>
<accession>A0A497E405</accession>
<keyword evidence="5 14" id="KW-0812">Transmembrane</keyword>
<evidence type="ECO:0000256" key="11">
    <source>
        <dbReference type="ARBA" id="ARBA00023201"/>
    </source>
</evidence>
<evidence type="ECO:0000256" key="9">
    <source>
        <dbReference type="ARBA" id="ARBA00023065"/>
    </source>
</evidence>
<feature type="transmembrane region" description="Helical" evidence="14">
    <location>
        <begin position="325"/>
        <end position="344"/>
    </location>
</feature>
<dbReference type="InterPro" id="IPR050277">
    <property type="entry name" value="Sodium:Solute_Symporter"/>
</dbReference>
<evidence type="ECO:0000256" key="8">
    <source>
        <dbReference type="ARBA" id="ARBA00023053"/>
    </source>
</evidence>
<proteinExistence type="inferred from homology"/>
<dbReference type="PANTHER" id="PTHR48086:SF3">
    <property type="entry name" value="SODIUM_PROLINE SYMPORTER"/>
    <property type="match status" value="1"/>
</dbReference>
<dbReference type="NCBIfam" id="TIGR00813">
    <property type="entry name" value="sss"/>
    <property type="match status" value="1"/>
</dbReference>
<evidence type="ECO:0000313" key="16">
    <source>
        <dbReference type="Proteomes" id="UP000279422"/>
    </source>
</evidence>
<organism evidence="15 16">
    <name type="scientific">Aerophobetes bacterium</name>
    <dbReference type="NCBI Taxonomy" id="2030807"/>
    <lineage>
        <taxon>Bacteria</taxon>
        <taxon>Candidatus Aerophobota</taxon>
    </lineage>
</organism>
<evidence type="ECO:0000256" key="3">
    <source>
        <dbReference type="ARBA" id="ARBA00022448"/>
    </source>
</evidence>
<feature type="transmembrane region" description="Helical" evidence="14">
    <location>
        <begin position="464"/>
        <end position="482"/>
    </location>
</feature>
<dbReference type="Gene3D" id="1.20.1730.10">
    <property type="entry name" value="Sodium/glucose cotransporter"/>
    <property type="match status" value="1"/>
</dbReference>
<comment type="subcellular location">
    <subcellularLocation>
        <location evidence="1">Cell membrane</location>
        <topology evidence="1">Multi-pass membrane protein</topology>
    </subcellularLocation>
</comment>
<protein>
    <submittedName>
        <fullName evidence="15">Sodium:solute symporter family protein</fullName>
    </submittedName>
</protein>
<evidence type="ECO:0000256" key="5">
    <source>
        <dbReference type="ARBA" id="ARBA00022692"/>
    </source>
</evidence>
<feature type="transmembrane region" description="Helical" evidence="14">
    <location>
        <begin position="402"/>
        <end position="427"/>
    </location>
</feature>
<feature type="transmembrane region" description="Helical" evidence="14">
    <location>
        <begin position="75"/>
        <end position="94"/>
    </location>
</feature>
<dbReference type="PROSITE" id="PS50283">
    <property type="entry name" value="NA_SOLUT_SYMP_3"/>
    <property type="match status" value="1"/>
</dbReference>
<feature type="transmembrane region" description="Helical" evidence="14">
    <location>
        <begin position="235"/>
        <end position="257"/>
    </location>
</feature>
<evidence type="ECO:0000256" key="1">
    <source>
        <dbReference type="ARBA" id="ARBA00004651"/>
    </source>
</evidence>